<gene>
    <name evidence="7" type="ORF">VL15_20580</name>
</gene>
<reference evidence="7 8" key="1">
    <citation type="submission" date="2015-05" db="EMBL/GenBank/DDBJ databases">
        <title>Draft genome of Burkholderia cepacia LK29.</title>
        <authorList>
            <person name="Chan X.Y."/>
        </authorList>
    </citation>
    <scope>NUCLEOTIDE SEQUENCE [LARGE SCALE GENOMIC DNA]</scope>
    <source>
        <strain evidence="7 8">LK29</strain>
    </source>
</reference>
<dbReference type="Proteomes" id="UP000036338">
    <property type="component" value="Unassembled WGS sequence"/>
</dbReference>
<name>A0A0J5WS55_BURCE</name>
<dbReference type="FunFam" id="1.10.10.10:FF:000001">
    <property type="entry name" value="LysR family transcriptional regulator"/>
    <property type="match status" value="1"/>
</dbReference>
<accession>A0A0J5WS55</accession>
<evidence type="ECO:0000256" key="5">
    <source>
        <dbReference type="SAM" id="MobiDB-lite"/>
    </source>
</evidence>
<dbReference type="Gene3D" id="3.40.190.290">
    <property type="match status" value="1"/>
</dbReference>
<dbReference type="PATRIC" id="fig|292.27.peg.4215"/>
<evidence type="ECO:0000256" key="3">
    <source>
        <dbReference type="ARBA" id="ARBA00023125"/>
    </source>
</evidence>
<evidence type="ECO:0000256" key="2">
    <source>
        <dbReference type="ARBA" id="ARBA00023015"/>
    </source>
</evidence>
<sequence length="336" mass="36015">MTNDGAVAARIETHRFFMWTLIVNLNDLYLFVQAVDAGSMSAAARRLDLPKSTVSKRVAELERTLGARLVHRTSRSFRLTPVGTEFFEHARAAVIEAESARDAVLRQAAEPAGVVRITSSVPVAQHILAPCLPALAIAHPKLLLQIHASDRLVDIAQEGFDIAVRSHFAPLPDSALVQRPLATSPIVVVASPGYLARAGAPHEPTDLVRHDGLHPSQQPWRLQRGGDTVDVTPRIRLQADESTLLLQAATAGLGLACLPDWIASDALASGALVRVLPGWRAGTVTTTLLMPHRRGQLPGVRAAVEFLVRHVARHHGDGGDGGDDADDARAPGDRPT</sequence>
<dbReference type="GO" id="GO:0006351">
    <property type="term" value="P:DNA-templated transcription"/>
    <property type="evidence" value="ECO:0007669"/>
    <property type="project" value="TreeGrafter"/>
</dbReference>
<feature type="domain" description="HTH lysR-type" evidence="6">
    <location>
        <begin position="23"/>
        <end position="80"/>
    </location>
</feature>
<dbReference type="PROSITE" id="PS50931">
    <property type="entry name" value="HTH_LYSR"/>
    <property type="match status" value="1"/>
</dbReference>
<dbReference type="CDD" id="cd08422">
    <property type="entry name" value="PBP2_CrgA_like"/>
    <property type="match status" value="1"/>
</dbReference>
<dbReference type="Gene3D" id="1.10.10.10">
    <property type="entry name" value="Winged helix-like DNA-binding domain superfamily/Winged helix DNA-binding domain"/>
    <property type="match status" value="1"/>
</dbReference>
<dbReference type="SUPFAM" id="SSF53850">
    <property type="entry name" value="Periplasmic binding protein-like II"/>
    <property type="match status" value="1"/>
</dbReference>
<dbReference type="GO" id="GO:0043565">
    <property type="term" value="F:sequence-specific DNA binding"/>
    <property type="evidence" value="ECO:0007669"/>
    <property type="project" value="TreeGrafter"/>
</dbReference>
<dbReference type="InterPro" id="IPR058163">
    <property type="entry name" value="LysR-type_TF_proteobact-type"/>
</dbReference>
<dbReference type="EMBL" id="LDWR01000035">
    <property type="protein sequence ID" value="KML54698.1"/>
    <property type="molecule type" value="Genomic_DNA"/>
</dbReference>
<dbReference type="RefSeq" id="WP_048248150.1">
    <property type="nucleotide sequence ID" value="NZ_LDWR01000035.1"/>
</dbReference>
<evidence type="ECO:0000256" key="4">
    <source>
        <dbReference type="ARBA" id="ARBA00023163"/>
    </source>
</evidence>
<evidence type="ECO:0000313" key="8">
    <source>
        <dbReference type="Proteomes" id="UP000036338"/>
    </source>
</evidence>
<dbReference type="InterPro" id="IPR000847">
    <property type="entry name" value="LysR_HTH_N"/>
</dbReference>
<comment type="similarity">
    <text evidence="1">Belongs to the LysR transcriptional regulatory family.</text>
</comment>
<dbReference type="PANTHER" id="PTHR30537:SF31">
    <property type="entry name" value="TRANSCRIPTIONAL REGULATOR, LYSR FAMILY"/>
    <property type="match status" value="1"/>
</dbReference>
<protein>
    <submittedName>
        <fullName evidence="7">LysR family transcriptional regulator</fullName>
    </submittedName>
</protein>
<feature type="region of interest" description="Disordered" evidence="5">
    <location>
        <begin position="313"/>
        <end position="336"/>
    </location>
</feature>
<dbReference type="InterPro" id="IPR036390">
    <property type="entry name" value="WH_DNA-bd_sf"/>
</dbReference>
<keyword evidence="4" id="KW-0804">Transcription</keyword>
<dbReference type="PANTHER" id="PTHR30537">
    <property type="entry name" value="HTH-TYPE TRANSCRIPTIONAL REGULATOR"/>
    <property type="match status" value="1"/>
</dbReference>
<comment type="caution">
    <text evidence="7">The sequence shown here is derived from an EMBL/GenBank/DDBJ whole genome shotgun (WGS) entry which is preliminary data.</text>
</comment>
<keyword evidence="3" id="KW-0238">DNA-binding</keyword>
<keyword evidence="2" id="KW-0805">Transcription regulation</keyword>
<dbReference type="GO" id="GO:0003700">
    <property type="term" value="F:DNA-binding transcription factor activity"/>
    <property type="evidence" value="ECO:0007669"/>
    <property type="project" value="InterPro"/>
</dbReference>
<feature type="compositionally biased region" description="Basic and acidic residues" evidence="5">
    <location>
        <begin position="327"/>
        <end position="336"/>
    </location>
</feature>
<dbReference type="AlphaFoldDB" id="A0A0J5WS55"/>
<evidence type="ECO:0000256" key="1">
    <source>
        <dbReference type="ARBA" id="ARBA00009437"/>
    </source>
</evidence>
<organism evidence="7 8">
    <name type="scientific">Burkholderia cepacia</name>
    <name type="common">Pseudomonas cepacia</name>
    <dbReference type="NCBI Taxonomy" id="292"/>
    <lineage>
        <taxon>Bacteria</taxon>
        <taxon>Pseudomonadati</taxon>
        <taxon>Pseudomonadota</taxon>
        <taxon>Betaproteobacteria</taxon>
        <taxon>Burkholderiales</taxon>
        <taxon>Burkholderiaceae</taxon>
        <taxon>Burkholderia</taxon>
        <taxon>Burkholderia cepacia complex</taxon>
    </lineage>
</organism>
<evidence type="ECO:0000313" key="7">
    <source>
        <dbReference type="EMBL" id="KML54698.1"/>
    </source>
</evidence>
<dbReference type="Pfam" id="PF03466">
    <property type="entry name" value="LysR_substrate"/>
    <property type="match status" value="1"/>
</dbReference>
<dbReference type="InterPro" id="IPR036388">
    <property type="entry name" value="WH-like_DNA-bd_sf"/>
</dbReference>
<dbReference type="Pfam" id="PF00126">
    <property type="entry name" value="HTH_1"/>
    <property type="match status" value="1"/>
</dbReference>
<dbReference type="InterPro" id="IPR005119">
    <property type="entry name" value="LysR_subst-bd"/>
</dbReference>
<evidence type="ECO:0000259" key="6">
    <source>
        <dbReference type="PROSITE" id="PS50931"/>
    </source>
</evidence>
<dbReference type="SUPFAM" id="SSF46785">
    <property type="entry name" value="Winged helix' DNA-binding domain"/>
    <property type="match status" value="1"/>
</dbReference>
<proteinExistence type="inferred from homology"/>